<feature type="transmembrane region" description="Helical" evidence="10">
    <location>
        <begin position="306"/>
        <end position="337"/>
    </location>
</feature>
<evidence type="ECO:0000256" key="4">
    <source>
        <dbReference type="ARBA" id="ARBA00022692"/>
    </source>
</evidence>
<dbReference type="PANTHER" id="PTHR43562:SF3">
    <property type="entry name" value="SODIUM ION_PROTON EXCHANGER (EUROFUNG)"/>
    <property type="match status" value="1"/>
</dbReference>
<evidence type="ECO:0000313" key="12">
    <source>
        <dbReference type="EMBL" id="CRH06754.1"/>
    </source>
</evidence>
<dbReference type="AlphaFoldDB" id="A0A1S7LKV5"/>
<organism evidence="12">
    <name type="scientific">Magnetococcus massalia (strain MO-1)</name>
    <dbReference type="NCBI Taxonomy" id="451514"/>
    <lineage>
        <taxon>Bacteria</taxon>
        <taxon>Pseudomonadati</taxon>
        <taxon>Pseudomonadota</taxon>
        <taxon>Magnetococcia</taxon>
        <taxon>Magnetococcales</taxon>
        <taxon>Magnetococcaceae</taxon>
        <taxon>Magnetococcus</taxon>
    </lineage>
</organism>
<keyword evidence="7" id="KW-0406">Ion transport</keyword>
<feature type="transmembrane region" description="Helical" evidence="10">
    <location>
        <begin position="32"/>
        <end position="49"/>
    </location>
</feature>
<feature type="transmembrane region" description="Helical" evidence="10">
    <location>
        <begin position="117"/>
        <end position="137"/>
    </location>
</feature>
<keyword evidence="3" id="KW-0050">Antiport</keyword>
<feature type="domain" description="Cation/H+ exchanger transmembrane" evidence="11">
    <location>
        <begin position="17"/>
        <end position="399"/>
    </location>
</feature>
<dbReference type="Pfam" id="PF00999">
    <property type="entry name" value="Na_H_Exchanger"/>
    <property type="match status" value="1"/>
</dbReference>
<evidence type="ECO:0000259" key="11">
    <source>
        <dbReference type="Pfam" id="PF00999"/>
    </source>
</evidence>
<proteinExistence type="predicted"/>
<feature type="transmembrane region" description="Helical" evidence="10">
    <location>
        <begin position="6"/>
        <end position="23"/>
    </location>
</feature>
<sequence length="412" mass="44610">METNFFLLVLMGAGILVGVRLLSRFFPVPEPLLFLIAGVAFGSTGVISAENELMQMFSMVAITLVMFHTGLGEGSMNEFFHHVIKNIRVAVVAAIGPWVGAFIATKFILGLTLQEGVVAGAVFTATALPFTLGLLRARGLMDTAAARSAIAAATTDDVLASLIGTFTAIALAATMGGGELSGEVMLGVLGKVGMVLLFFASIYLVSWLIDPKPHRNAWINFHKFTQLFYHNQITFPFIILVLAFIIFYGEMIFHVHYAISALMVGILFKKDLFYNAETDQADPHAPTFENFESTMVPLVHNVEPFFYIYLGLHLNLSIISGDALIAGVTIFGCVVTLQFISAYSSGRWVGLDHNNGMLLGMSMLPRDVLAFVVLSLNAAALPEGSILFVACIVAIALLNLTTTVGLTFYKYK</sequence>
<evidence type="ECO:0000256" key="7">
    <source>
        <dbReference type="ARBA" id="ARBA00023065"/>
    </source>
</evidence>
<keyword evidence="4 10" id="KW-0812">Transmembrane</keyword>
<name>A0A1S7LKV5_MAGMO</name>
<evidence type="ECO:0000256" key="1">
    <source>
        <dbReference type="ARBA" id="ARBA00004141"/>
    </source>
</evidence>
<evidence type="ECO:0000256" key="10">
    <source>
        <dbReference type="SAM" id="Phobius"/>
    </source>
</evidence>
<keyword evidence="6" id="KW-0915">Sodium</keyword>
<evidence type="ECO:0000256" key="5">
    <source>
        <dbReference type="ARBA" id="ARBA00022989"/>
    </source>
</evidence>
<feature type="transmembrane region" description="Helical" evidence="10">
    <location>
        <begin position="158"/>
        <end position="178"/>
    </location>
</feature>
<accession>A0A1S7LKV5</accession>
<dbReference type="InterPro" id="IPR038770">
    <property type="entry name" value="Na+/solute_symporter_sf"/>
</dbReference>
<evidence type="ECO:0000256" key="6">
    <source>
        <dbReference type="ARBA" id="ARBA00023053"/>
    </source>
</evidence>
<evidence type="ECO:0000256" key="3">
    <source>
        <dbReference type="ARBA" id="ARBA00022449"/>
    </source>
</evidence>
<protein>
    <submittedName>
        <fullName evidence="12">Putative Na+/H+ exchanger</fullName>
    </submittedName>
</protein>
<feature type="transmembrane region" description="Helical" evidence="10">
    <location>
        <begin position="184"/>
        <end position="206"/>
    </location>
</feature>
<feature type="transmembrane region" description="Helical" evidence="10">
    <location>
        <begin position="386"/>
        <end position="409"/>
    </location>
</feature>
<reference evidence="12" key="1">
    <citation type="submission" date="2015-04" db="EMBL/GenBank/DDBJ databases">
        <authorList>
            <person name="Syromyatnikov M.Y."/>
            <person name="Popov V.N."/>
        </authorList>
    </citation>
    <scope>NUCLEOTIDE SEQUENCE</scope>
    <source>
        <strain evidence="12">MO-1</strain>
    </source>
</reference>
<feature type="transmembrane region" description="Helical" evidence="10">
    <location>
        <begin position="227"/>
        <end position="248"/>
    </location>
</feature>
<keyword evidence="8 10" id="KW-0472">Membrane</keyword>
<feature type="transmembrane region" description="Helical" evidence="10">
    <location>
        <begin position="87"/>
        <end position="111"/>
    </location>
</feature>
<feature type="transmembrane region" description="Helical" evidence="10">
    <location>
        <begin position="358"/>
        <end position="380"/>
    </location>
</feature>
<dbReference type="GO" id="GO:0006814">
    <property type="term" value="P:sodium ion transport"/>
    <property type="evidence" value="ECO:0007669"/>
    <property type="project" value="UniProtKB-KW"/>
</dbReference>
<keyword evidence="9" id="KW-0739">Sodium transport</keyword>
<dbReference type="GO" id="GO:0015297">
    <property type="term" value="F:antiporter activity"/>
    <property type="evidence" value="ECO:0007669"/>
    <property type="project" value="UniProtKB-KW"/>
</dbReference>
<dbReference type="GO" id="GO:0016020">
    <property type="term" value="C:membrane"/>
    <property type="evidence" value="ECO:0007669"/>
    <property type="project" value="UniProtKB-SubCell"/>
</dbReference>
<evidence type="ECO:0000256" key="2">
    <source>
        <dbReference type="ARBA" id="ARBA00022448"/>
    </source>
</evidence>
<dbReference type="PANTHER" id="PTHR43562">
    <property type="entry name" value="NAPA-TYPE SODIUM/HYDROGEN ANTIPORTER"/>
    <property type="match status" value="1"/>
</dbReference>
<gene>
    <name evidence="12" type="ORF">MAGMO_2598</name>
</gene>
<evidence type="ECO:0000256" key="9">
    <source>
        <dbReference type="ARBA" id="ARBA00023201"/>
    </source>
</evidence>
<keyword evidence="5 10" id="KW-1133">Transmembrane helix</keyword>
<keyword evidence="2" id="KW-0813">Transport</keyword>
<evidence type="ECO:0000256" key="8">
    <source>
        <dbReference type="ARBA" id="ARBA00023136"/>
    </source>
</evidence>
<dbReference type="Gene3D" id="1.20.1530.20">
    <property type="match status" value="1"/>
</dbReference>
<comment type="subcellular location">
    <subcellularLocation>
        <location evidence="1">Membrane</location>
        <topology evidence="1">Multi-pass membrane protein</topology>
    </subcellularLocation>
</comment>
<dbReference type="EMBL" id="LO017727">
    <property type="protein sequence ID" value="CRH06754.1"/>
    <property type="molecule type" value="Genomic_DNA"/>
</dbReference>
<dbReference type="InterPro" id="IPR006153">
    <property type="entry name" value="Cation/H_exchanger_TM"/>
</dbReference>
<dbReference type="GO" id="GO:1902600">
    <property type="term" value="P:proton transmembrane transport"/>
    <property type="evidence" value="ECO:0007669"/>
    <property type="project" value="InterPro"/>
</dbReference>